<comment type="caution">
    <text evidence="1">The sequence shown here is derived from an EMBL/GenBank/DDBJ whole genome shotgun (WGS) entry which is preliminary data.</text>
</comment>
<protein>
    <submittedName>
        <fullName evidence="1">DUF5719 family protein</fullName>
    </submittedName>
</protein>
<dbReference type="AlphaFoldDB" id="A0A921JR00"/>
<evidence type="ECO:0000313" key="1">
    <source>
        <dbReference type="EMBL" id="HJE51532.1"/>
    </source>
</evidence>
<accession>A0A921JR00</accession>
<proteinExistence type="predicted"/>
<reference evidence="1" key="1">
    <citation type="journal article" date="2021" name="PeerJ">
        <title>Extensive microbial diversity within the chicken gut microbiome revealed by metagenomics and culture.</title>
        <authorList>
            <person name="Gilroy R."/>
            <person name="Ravi A."/>
            <person name="Getino M."/>
            <person name="Pursley I."/>
            <person name="Horton D.L."/>
            <person name="Alikhan N.F."/>
            <person name="Baker D."/>
            <person name="Gharbi K."/>
            <person name="Hall N."/>
            <person name="Watson M."/>
            <person name="Adriaenssens E.M."/>
            <person name="Foster-Nyarko E."/>
            <person name="Jarju S."/>
            <person name="Secka A."/>
            <person name="Antonio M."/>
            <person name="Oren A."/>
            <person name="Chaudhuri R.R."/>
            <person name="La Ragione R."/>
            <person name="Hildebrand F."/>
            <person name="Pallen M.J."/>
        </authorList>
    </citation>
    <scope>NUCLEOTIDE SEQUENCE</scope>
    <source>
        <strain evidence="1">ChiGjej3B3-7470</strain>
    </source>
</reference>
<dbReference type="EMBL" id="DYZF01000155">
    <property type="protein sequence ID" value="HJE51532.1"/>
    <property type="molecule type" value="Genomic_DNA"/>
</dbReference>
<name>A0A921JR00_9ACTN</name>
<gene>
    <name evidence="1" type="ORF">K8V15_06085</name>
</gene>
<dbReference type="InterPro" id="IPR043777">
    <property type="entry name" value="DUF5719"/>
</dbReference>
<reference evidence="1" key="2">
    <citation type="submission" date="2021-09" db="EMBL/GenBank/DDBJ databases">
        <authorList>
            <person name="Gilroy R."/>
        </authorList>
    </citation>
    <scope>NUCLEOTIDE SEQUENCE</scope>
    <source>
        <strain evidence="1">ChiGjej3B3-7470</strain>
    </source>
</reference>
<dbReference type="Pfam" id="PF18986">
    <property type="entry name" value="DUF5719"/>
    <property type="match status" value="1"/>
</dbReference>
<evidence type="ECO:0000313" key="2">
    <source>
        <dbReference type="Proteomes" id="UP000712713"/>
    </source>
</evidence>
<dbReference type="Proteomes" id="UP000712713">
    <property type="component" value="Unassembled WGS sequence"/>
</dbReference>
<organism evidence="1 2">
    <name type="scientific">Tessaracoccus flavescens</name>
    <dbReference type="NCBI Taxonomy" id="399497"/>
    <lineage>
        <taxon>Bacteria</taxon>
        <taxon>Bacillati</taxon>
        <taxon>Actinomycetota</taxon>
        <taxon>Actinomycetes</taxon>
        <taxon>Propionibacteriales</taxon>
        <taxon>Propionibacteriaceae</taxon>
        <taxon>Tessaracoccus</taxon>
    </lineage>
</organism>
<sequence>MMRRILISAVALLVVAGVAAALSLISPMRRPAPAAVDLPRAAKLTCSLPGDVVVEGEGTPTVTPVAGGDSVDAAPGTAVAASTPVNVRADGDIAAGVVVAGTPRLFAPCASPTTTGVLLIDDPATAELLLTNADAAEASVDLRLIGPDGELSPVGSRGIAIAPGVTRPVALSILAPEGPVAVVYSTSHGRVAAVARNVEGRAARVVTPTDLREEHLIAGVPAGASSVKLLVTNPTENRVNVTTTAMGPGGSYEPASTTGLTLAPMTSQIVDVTADLSGEASTLRVVGDGELGASVITQVGTGAPTTLTDSASVTDLMGAAPSGATLQLTNPGTAAATVQTSEPGGEARTPVTIPAGATLAVESTARLRVTSETPLVGAMVVAGDEGAVVVPLAPAAGTPASPGTTVLDPELR</sequence>